<dbReference type="SUPFAM" id="SSF53474">
    <property type="entry name" value="alpha/beta-Hydrolases"/>
    <property type="match status" value="1"/>
</dbReference>
<dbReference type="AlphaFoldDB" id="A0A8H2WXK3"/>
<proteinExistence type="predicted"/>
<dbReference type="PANTHER" id="PTHR33840:SF1">
    <property type="entry name" value="TLE1 PHOSPHOLIPASE DOMAIN-CONTAINING PROTEIN"/>
    <property type="match status" value="1"/>
</dbReference>
<name>A0A8H2WXK3_9AGAM</name>
<accession>A0A8H2WXK3</accession>
<dbReference type="InterPro" id="IPR029058">
    <property type="entry name" value="AB_hydrolase_fold"/>
</dbReference>
<feature type="domain" description="T6SS Phospholipase effector Tle1-like catalytic" evidence="1">
    <location>
        <begin position="36"/>
        <end position="174"/>
    </location>
</feature>
<evidence type="ECO:0000313" key="2">
    <source>
        <dbReference type="EMBL" id="CAE6411627.1"/>
    </source>
</evidence>
<evidence type="ECO:0000259" key="1">
    <source>
        <dbReference type="Pfam" id="PF09994"/>
    </source>
</evidence>
<dbReference type="Proteomes" id="UP000663831">
    <property type="component" value="Unassembled WGS sequence"/>
</dbReference>
<comment type="caution">
    <text evidence="2">The sequence shown here is derived from an EMBL/GenBank/DDBJ whole genome shotgun (WGS) entry which is preliminary data.</text>
</comment>
<dbReference type="InterPro" id="IPR018712">
    <property type="entry name" value="Tle1-like_cat"/>
</dbReference>
<sequence length="207" mass="23597">MSLKVPQETTLLSPRTIDRPRYHSFQSGTGTHLTGKDILVFCDGTGKDGKLATDNKTNVWRLYQLVLLPRETRETNRAGWSPFNNSSLRQNEVIYLPGVGSRSRRNPVQISSSAIVENIIQAYLHVAEHYEARSKVYLFGYSRGAFVVRKVASLIYRIGIIRQREEVLKLWDRHERPAPWNLIDSPPRGSAIRIQFAFKLADVTSTD</sequence>
<organism evidence="2 3">
    <name type="scientific">Rhizoctonia solani</name>
    <dbReference type="NCBI Taxonomy" id="456999"/>
    <lineage>
        <taxon>Eukaryota</taxon>
        <taxon>Fungi</taxon>
        <taxon>Dikarya</taxon>
        <taxon>Basidiomycota</taxon>
        <taxon>Agaricomycotina</taxon>
        <taxon>Agaricomycetes</taxon>
        <taxon>Cantharellales</taxon>
        <taxon>Ceratobasidiaceae</taxon>
        <taxon>Rhizoctonia</taxon>
    </lineage>
</organism>
<reference evidence="2" key="1">
    <citation type="submission" date="2021-01" db="EMBL/GenBank/DDBJ databases">
        <authorList>
            <person name="Kaushik A."/>
        </authorList>
    </citation>
    <scope>NUCLEOTIDE SEQUENCE</scope>
    <source>
        <strain evidence="2">AG3-1AP</strain>
    </source>
</reference>
<protein>
    <recommendedName>
        <fullName evidence="1">T6SS Phospholipase effector Tle1-like catalytic domain-containing protein</fullName>
    </recommendedName>
</protein>
<dbReference type="EMBL" id="CAJMWV010000708">
    <property type="protein sequence ID" value="CAE6411627.1"/>
    <property type="molecule type" value="Genomic_DNA"/>
</dbReference>
<evidence type="ECO:0000313" key="3">
    <source>
        <dbReference type="Proteomes" id="UP000663831"/>
    </source>
</evidence>
<gene>
    <name evidence="2" type="ORF">RDB_LOCUS22337</name>
</gene>
<dbReference type="Pfam" id="PF09994">
    <property type="entry name" value="T6SS_Tle1-like_cat"/>
    <property type="match status" value="1"/>
</dbReference>
<dbReference type="PANTHER" id="PTHR33840">
    <property type="match status" value="1"/>
</dbReference>